<gene>
    <name evidence="2" type="ORF">EGYM00163_LOCUS529</name>
</gene>
<evidence type="ECO:0000313" key="2">
    <source>
        <dbReference type="EMBL" id="CAE0789416.1"/>
    </source>
</evidence>
<reference evidence="2" key="1">
    <citation type="submission" date="2021-01" db="EMBL/GenBank/DDBJ databases">
        <authorList>
            <person name="Corre E."/>
            <person name="Pelletier E."/>
            <person name="Niang G."/>
            <person name="Scheremetjew M."/>
            <person name="Finn R."/>
            <person name="Kale V."/>
            <person name="Holt S."/>
            <person name="Cochrane G."/>
            <person name="Meng A."/>
            <person name="Brown T."/>
            <person name="Cohen L."/>
        </authorList>
    </citation>
    <scope>NUCLEOTIDE SEQUENCE</scope>
    <source>
        <strain evidence="2">CCMP1594</strain>
    </source>
</reference>
<dbReference type="Gene3D" id="3.10.450.50">
    <property type="match status" value="1"/>
</dbReference>
<dbReference type="InterPro" id="IPR032710">
    <property type="entry name" value="NTF2-like_dom_sf"/>
</dbReference>
<organism evidence="2">
    <name type="scientific">Eutreptiella gymnastica</name>
    <dbReference type="NCBI Taxonomy" id="73025"/>
    <lineage>
        <taxon>Eukaryota</taxon>
        <taxon>Discoba</taxon>
        <taxon>Euglenozoa</taxon>
        <taxon>Euglenida</taxon>
        <taxon>Spirocuta</taxon>
        <taxon>Euglenophyceae</taxon>
        <taxon>Eutreptiales</taxon>
        <taxon>Eutreptiaceae</taxon>
        <taxon>Eutreptiella</taxon>
    </lineage>
</organism>
<dbReference type="Gene3D" id="1.20.890.10">
    <property type="entry name" value="cAMP-dependent protein kinase regulatory subunit, dimerization-anchoring domain"/>
    <property type="match status" value="1"/>
</dbReference>
<protein>
    <recommendedName>
        <fullName evidence="1">SnoaL-like domain-containing protein</fullName>
    </recommendedName>
</protein>
<dbReference type="Pfam" id="PF13577">
    <property type="entry name" value="SnoaL_4"/>
    <property type="match status" value="1"/>
</dbReference>
<name>A0A7S4C7P9_9EUGL</name>
<sequence>MDDPAQKQYLIDHDIPELLNDLVQQLVTAQPAHPVAFLRDFLSQKLPVSGQDMASPELATLMDKMAIEELVKQYALNTDSKNCESSVEMFTDDGVLCSPAGTDQGKAQLLEHLRRVSKTVALGKRHIMTNIVPVVQGTYATCTSYMLVVDAMNRPDVILTASYQDILVKLDGAWKFKERMMSIDPSFKPPAPE</sequence>
<proteinExistence type="predicted"/>
<dbReference type="CDD" id="cd22961">
    <property type="entry name" value="DD_TEX55-like"/>
    <property type="match status" value="1"/>
</dbReference>
<feature type="domain" description="SnoaL-like" evidence="1">
    <location>
        <begin position="60"/>
        <end position="179"/>
    </location>
</feature>
<dbReference type="SUPFAM" id="SSF54427">
    <property type="entry name" value="NTF2-like"/>
    <property type="match status" value="1"/>
</dbReference>
<accession>A0A7S4C7P9</accession>
<dbReference type="InterPro" id="IPR037401">
    <property type="entry name" value="SnoaL-like"/>
</dbReference>
<evidence type="ECO:0000259" key="1">
    <source>
        <dbReference type="Pfam" id="PF13577"/>
    </source>
</evidence>
<dbReference type="AlphaFoldDB" id="A0A7S4C7P9"/>
<dbReference type="EMBL" id="HBJA01001816">
    <property type="protein sequence ID" value="CAE0789416.1"/>
    <property type="molecule type" value="Transcribed_RNA"/>
</dbReference>
<dbReference type="SUPFAM" id="SSF47391">
    <property type="entry name" value="Dimerization-anchoring domain of cAMP-dependent PK regulatory subunit"/>
    <property type="match status" value="1"/>
</dbReference>
<dbReference type="CDD" id="cd00531">
    <property type="entry name" value="NTF2_like"/>
    <property type="match status" value="1"/>
</dbReference>